<evidence type="ECO:0000313" key="2">
    <source>
        <dbReference type="EMBL" id="TLS35447.1"/>
    </source>
</evidence>
<feature type="domain" description="DUF2268" evidence="1">
    <location>
        <begin position="77"/>
        <end position="268"/>
    </location>
</feature>
<dbReference type="Proteomes" id="UP000308230">
    <property type="component" value="Unassembled WGS sequence"/>
</dbReference>
<accession>A0A5R9EWM2</accession>
<dbReference type="OrthoDB" id="2449457at2"/>
<dbReference type="Pfam" id="PF10026">
    <property type="entry name" value="DUF2268"/>
    <property type="match status" value="1"/>
</dbReference>
<evidence type="ECO:0000313" key="3">
    <source>
        <dbReference type="Proteomes" id="UP000308230"/>
    </source>
</evidence>
<proteinExistence type="predicted"/>
<keyword evidence="3" id="KW-1185">Reference proteome</keyword>
<name>A0A5R9EWM2_9BACL</name>
<protein>
    <recommendedName>
        <fullName evidence="1">DUF2268 domain-containing protein</fullName>
    </recommendedName>
</protein>
<gene>
    <name evidence="2" type="ORF">FCL54_20335</name>
</gene>
<evidence type="ECO:0000259" key="1">
    <source>
        <dbReference type="Pfam" id="PF10026"/>
    </source>
</evidence>
<organism evidence="2 3">
    <name type="scientific">Exobacillus caeni</name>
    <dbReference type="NCBI Taxonomy" id="2574798"/>
    <lineage>
        <taxon>Bacteria</taxon>
        <taxon>Bacillati</taxon>
        <taxon>Bacillota</taxon>
        <taxon>Bacilli</taxon>
        <taxon>Bacillales</taxon>
        <taxon>Guptibacillaceae</taxon>
        <taxon>Exobacillus</taxon>
    </lineage>
</organism>
<sequence length="276" mass="32133">MPVIRTDLWLADFIKKARSYPTIHPIMLQKETLCGQLKTKGKNITLFHYQLMKLGLFNPEHIEAAEREIRLLKKQQVWERIEKEYEYLKKKWDGPETDIYIFPIDQSNRELMKILKGKNGMNFFDNTIVLFVHSSVSEKELQALLTHEYNHACRIQDKKYETIPLKDSIIMEGLAEHAVEQRFGKKMLATWTSIHSKEKAKKLWKDILLAKHNLQGFQNHTIYLMGNSKNIPKWGGYNVGYYIVDSFCENQPGLSVKQLLSISSDDLIAGSDFSNP</sequence>
<comment type="caution">
    <text evidence="2">The sequence shown here is derived from an EMBL/GenBank/DDBJ whole genome shotgun (WGS) entry which is preliminary data.</text>
</comment>
<dbReference type="InterPro" id="IPR018728">
    <property type="entry name" value="DUF2268"/>
</dbReference>
<dbReference type="AlphaFoldDB" id="A0A5R9EWM2"/>
<dbReference type="RefSeq" id="WP_138128913.1">
    <property type="nucleotide sequence ID" value="NZ_SWLG01000021.1"/>
</dbReference>
<reference evidence="2 3" key="1">
    <citation type="submission" date="2019-04" db="EMBL/GenBank/DDBJ databases">
        <title>Bacillus caeni sp. nov., a bacterium isolated from mangrove sediment.</title>
        <authorList>
            <person name="Huang H."/>
            <person name="Mo K."/>
            <person name="Hu Y."/>
        </authorList>
    </citation>
    <scope>NUCLEOTIDE SEQUENCE [LARGE SCALE GENOMIC DNA]</scope>
    <source>
        <strain evidence="2 3">HB172195</strain>
    </source>
</reference>
<dbReference type="EMBL" id="SWLG01000021">
    <property type="protein sequence ID" value="TLS35447.1"/>
    <property type="molecule type" value="Genomic_DNA"/>
</dbReference>